<dbReference type="RefSeq" id="WP_196927076.1">
    <property type="nucleotide sequence ID" value="NZ_JADOTX010000001.1"/>
</dbReference>
<dbReference type="PANTHER" id="PTHR46082">
    <property type="entry name" value="ATP/GTP-BINDING PROTEIN-RELATED"/>
    <property type="match status" value="1"/>
</dbReference>
<dbReference type="NCBIfam" id="NF040586">
    <property type="entry name" value="FxSxx_TPR"/>
    <property type="match status" value="1"/>
</dbReference>
<dbReference type="Gene3D" id="3.40.50.300">
    <property type="entry name" value="P-loop containing nucleotide triphosphate hydrolases"/>
    <property type="match status" value="1"/>
</dbReference>
<dbReference type="Pfam" id="PF13374">
    <property type="entry name" value="TPR_10"/>
    <property type="match status" value="2"/>
</dbReference>
<sequence>MRREELLAEVATVLANSEVCVLMGGRGVGKTHLAATHVRDQLCADVARVLWIVADDVAAVVTSFADFARQAGAVDEVVDTEPAARTALRWLENESERSVIVFDNALDADAIARWMPQRGNVHVLITTTNQEFTVFGATVHVDVLTPAQAVTFLCSRAGLDDPRAAALVARELGQLPLALAQAGAVIRRHRWSFAEYLAGFRSMPLRSLLPRVPGDNYPRTLEEATLLSVSEVEDSDPNGLVRRLIDLLAVLSDAGVRRDLLRNLLDEPRRVDEALGGLANASVVGFDVTGTRVAMHRLTRQVVLARARTEGRIRDTVRDALMLLTRVTEAQPAPGVDVVDHIAEVWAETQTVLVSDDEIAAELLRLRRWSVGRLTAMGEFNRAVAVGRTVLTEHRALAPSDHEAVALARRALIDAYMTADRDNEAIPYAEQALADRVRLAGLDHPSTVGARNLLGYCCECGGQLDRALTIHRYNLVESVRVCGPDAPSTMGARINLASTYRSMGDLARAVPLFEENLAENVRVYGPDHGSTINARGELARIYVRTGRAAEGVRLHEENAALGTDQQRADIHLTWWPQYRAAAYSAAGRHDEAIGQLRALVQRVDDVLPHDNPQAIRLRLFLARALLAGRRHTEALALFERTVADRERVLGVDHPGSLNARRNFGLALAAIGRRRWAQAILSAVVSDYTRVLGPEHPYTRTAQANIASLPKSRWFAWG</sequence>
<comment type="caution">
    <text evidence="1">The sequence shown here is derived from an EMBL/GenBank/DDBJ whole genome shotgun (WGS) entry which is preliminary data.</text>
</comment>
<evidence type="ECO:0000313" key="2">
    <source>
        <dbReference type="Proteomes" id="UP000614915"/>
    </source>
</evidence>
<evidence type="ECO:0000313" key="1">
    <source>
        <dbReference type="EMBL" id="MBG6066186.1"/>
    </source>
</evidence>
<dbReference type="Proteomes" id="UP000614915">
    <property type="component" value="Unassembled WGS sequence"/>
</dbReference>
<dbReference type="Gene3D" id="1.25.40.10">
    <property type="entry name" value="Tetratricopeptide repeat domain"/>
    <property type="match status" value="2"/>
</dbReference>
<name>A0ABS0JGK8_9ACTN</name>
<accession>A0ABS0JGK8</accession>
<protein>
    <submittedName>
        <fullName evidence="1">Tetratricopeptide (TPR) repeat protein</fullName>
    </submittedName>
</protein>
<gene>
    <name evidence="1" type="ORF">IW248_002473</name>
</gene>
<dbReference type="InterPro" id="IPR027417">
    <property type="entry name" value="P-loop_NTPase"/>
</dbReference>
<dbReference type="PANTHER" id="PTHR46082:SF6">
    <property type="entry name" value="AAA+ ATPASE DOMAIN-CONTAINING PROTEIN-RELATED"/>
    <property type="match status" value="1"/>
</dbReference>
<proteinExistence type="predicted"/>
<dbReference type="SUPFAM" id="SSF48452">
    <property type="entry name" value="TPR-like"/>
    <property type="match status" value="2"/>
</dbReference>
<dbReference type="InterPro" id="IPR011990">
    <property type="entry name" value="TPR-like_helical_dom_sf"/>
</dbReference>
<dbReference type="SUPFAM" id="SSF52540">
    <property type="entry name" value="P-loop containing nucleoside triphosphate hydrolases"/>
    <property type="match status" value="1"/>
</dbReference>
<dbReference type="EMBL" id="JADOTX010000001">
    <property type="protein sequence ID" value="MBG6066186.1"/>
    <property type="molecule type" value="Genomic_DNA"/>
</dbReference>
<dbReference type="Pfam" id="PF13424">
    <property type="entry name" value="TPR_12"/>
    <property type="match status" value="1"/>
</dbReference>
<dbReference type="InterPro" id="IPR053137">
    <property type="entry name" value="NLR-like"/>
</dbReference>
<reference evidence="1 2" key="1">
    <citation type="submission" date="2020-11" db="EMBL/GenBank/DDBJ databases">
        <title>Sequencing the genomes of 1000 actinobacteria strains.</title>
        <authorList>
            <person name="Klenk H.-P."/>
        </authorList>
    </citation>
    <scope>NUCLEOTIDE SEQUENCE [LARGE SCALE GENOMIC DNA]</scope>
    <source>
        <strain evidence="1 2">DSM 101692</strain>
    </source>
</reference>
<organism evidence="1 2">
    <name type="scientific">Micromonospora ureilytica</name>
    <dbReference type="NCBI Taxonomy" id="709868"/>
    <lineage>
        <taxon>Bacteria</taxon>
        <taxon>Bacillati</taxon>
        <taxon>Actinomycetota</taxon>
        <taxon>Actinomycetes</taxon>
        <taxon>Micromonosporales</taxon>
        <taxon>Micromonosporaceae</taxon>
        <taxon>Micromonospora</taxon>
    </lineage>
</organism>
<keyword evidence="2" id="KW-1185">Reference proteome</keyword>